<accession>A0A6G5QH73</accession>
<dbReference type="InterPro" id="IPR050330">
    <property type="entry name" value="Bact_OuterMem_StrucFunc"/>
</dbReference>
<evidence type="ECO:0000256" key="2">
    <source>
        <dbReference type="SAM" id="Coils"/>
    </source>
</evidence>
<evidence type="ECO:0000313" key="5">
    <source>
        <dbReference type="EMBL" id="QCD44959.1"/>
    </source>
</evidence>
<gene>
    <name evidence="5" type="ORF">CMUC_1189</name>
</gene>
<dbReference type="InterPro" id="IPR036737">
    <property type="entry name" value="OmpA-like_sf"/>
</dbReference>
<dbReference type="AlphaFoldDB" id="A0A6G5QH73"/>
<dbReference type="PANTHER" id="PTHR30329">
    <property type="entry name" value="STATOR ELEMENT OF FLAGELLAR MOTOR COMPLEX"/>
    <property type="match status" value="1"/>
</dbReference>
<dbReference type="Pfam" id="PF00691">
    <property type="entry name" value="OmpA"/>
    <property type="match status" value="1"/>
</dbReference>
<dbReference type="SUPFAM" id="SSF103088">
    <property type="entry name" value="OmpA-like"/>
    <property type="match status" value="1"/>
</dbReference>
<keyword evidence="2" id="KW-0175">Coiled coil</keyword>
<reference evidence="5 6" key="1">
    <citation type="submission" date="2016-07" db="EMBL/GenBank/DDBJ databases">
        <title>Comparative genomics of the Campylobacter concisus group.</title>
        <authorList>
            <person name="Miller W.G."/>
            <person name="Yee E."/>
            <person name="Chapman M.H."/>
            <person name="Huynh S."/>
            <person name="Bono J.L."/>
            <person name="On S.L.W."/>
            <person name="StLeger J."/>
            <person name="Foster G."/>
            <person name="Parker C.T."/>
        </authorList>
    </citation>
    <scope>NUCLEOTIDE SEQUENCE [LARGE SCALE GENOMIC DNA]</scope>
    <source>
        <strain evidence="5 6">CCUG 21559</strain>
    </source>
</reference>
<feature type="transmembrane region" description="Helical" evidence="3">
    <location>
        <begin position="20"/>
        <end position="40"/>
    </location>
</feature>
<name>A0A6G5QH73_9BACT</name>
<organism evidence="5 6">
    <name type="scientific">Campylobacter mucosalis CCUG 21559</name>
    <dbReference type="NCBI Taxonomy" id="1032067"/>
    <lineage>
        <taxon>Bacteria</taxon>
        <taxon>Pseudomonadati</taxon>
        <taxon>Campylobacterota</taxon>
        <taxon>Epsilonproteobacteria</taxon>
        <taxon>Campylobacterales</taxon>
        <taxon>Campylobacteraceae</taxon>
        <taxon>Campylobacter</taxon>
    </lineage>
</organism>
<evidence type="ECO:0000256" key="1">
    <source>
        <dbReference type="PROSITE-ProRule" id="PRU00473"/>
    </source>
</evidence>
<dbReference type="Gene3D" id="3.30.1330.60">
    <property type="entry name" value="OmpA-like domain"/>
    <property type="match status" value="1"/>
</dbReference>
<dbReference type="PROSITE" id="PS51123">
    <property type="entry name" value="OMPA_2"/>
    <property type="match status" value="1"/>
</dbReference>
<keyword evidence="6" id="KW-1185">Reference proteome</keyword>
<dbReference type="EMBL" id="CP012542">
    <property type="protein sequence ID" value="QCD44959.1"/>
    <property type="molecule type" value="Genomic_DNA"/>
</dbReference>
<feature type="coiled-coil region" evidence="2">
    <location>
        <begin position="42"/>
        <end position="96"/>
    </location>
</feature>
<proteinExistence type="predicted"/>
<feature type="domain" description="OmpA-like" evidence="4">
    <location>
        <begin position="211"/>
        <end position="339"/>
    </location>
</feature>
<keyword evidence="1 3" id="KW-0472">Membrane</keyword>
<evidence type="ECO:0000259" key="4">
    <source>
        <dbReference type="PROSITE" id="PS51123"/>
    </source>
</evidence>
<dbReference type="PANTHER" id="PTHR30329:SF21">
    <property type="entry name" value="LIPOPROTEIN YIAD-RELATED"/>
    <property type="match status" value="1"/>
</dbReference>
<protein>
    <submittedName>
        <fullName evidence="5">Putative OmpA/MotB domain protein</fullName>
    </submittedName>
</protein>
<dbReference type="CDD" id="cd07185">
    <property type="entry name" value="OmpA_C-like"/>
    <property type="match status" value="1"/>
</dbReference>
<keyword evidence="3" id="KW-1133">Transmembrane helix</keyword>
<keyword evidence="3" id="KW-0812">Transmembrane</keyword>
<sequence length="353" mass="40234">MKFNKNHSDQTFWVSYADLMAGLLFVFMLIIGGVVVKYLLSQNELENKEKTIVRTLENLKDEQGKNLSLDKLNHILKDEIKKLDAYNLELKNKNEVIVVELEALKTRLQALSDLNYNITAQNNELNTSVSELQTKIIVLNSELNDVNSSNEKNLAQIANLLSQISDKDAKYNILAKDLNATKTHIKNLTGIRIKVISVLKEKLGDSIEIDQNSGALRLSSSVLFDRAKAELKDGAKVSLKNTLDKYFDILLNDPEISKNIDQIIIEGFTDSDGTYMRNLELSQRRAYAVMEFINSYNQDERLRKLLIASGRSYNDLIIKNGKEDKNASRRIEIKFSISNKDAIKEIEKFLEQK</sequence>
<evidence type="ECO:0000256" key="3">
    <source>
        <dbReference type="SAM" id="Phobius"/>
    </source>
</evidence>
<dbReference type="GO" id="GO:0016020">
    <property type="term" value="C:membrane"/>
    <property type="evidence" value="ECO:0007669"/>
    <property type="project" value="UniProtKB-UniRule"/>
</dbReference>
<dbReference type="Proteomes" id="UP000503264">
    <property type="component" value="Chromosome"/>
</dbReference>
<dbReference type="RefSeq" id="WP_171993874.1">
    <property type="nucleotide sequence ID" value="NZ_CP012542.1"/>
</dbReference>
<evidence type="ECO:0000313" key="6">
    <source>
        <dbReference type="Proteomes" id="UP000503264"/>
    </source>
</evidence>
<dbReference type="InterPro" id="IPR006665">
    <property type="entry name" value="OmpA-like"/>
</dbReference>